<evidence type="ECO:0000256" key="8">
    <source>
        <dbReference type="HAMAP-Rule" id="MF_00265"/>
    </source>
</evidence>
<dbReference type="GO" id="GO:0090729">
    <property type="term" value="F:toxin activity"/>
    <property type="evidence" value="ECO:0007669"/>
    <property type="project" value="UniProtKB-KW"/>
</dbReference>
<gene>
    <name evidence="8" type="primary">vapC</name>
    <name evidence="10" type="ORF">A3C26_01595</name>
</gene>
<keyword evidence="2 8" id="KW-1277">Toxin-antitoxin system</keyword>
<dbReference type="Proteomes" id="UP000177042">
    <property type="component" value="Unassembled WGS sequence"/>
</dbReference>
<evidence type="ECO:0000256" key="2">
    <source>
        <dbReference type="ARBA" id="ARBA00022649"/>
    </source>
</evidence>
<feature type="binding site" evidence="8">
    <location>
        <position position="6"/>
    </location>
    <ligand>
        <name>Mg(2+)</name>
        <dbReference type="ChEBI" id="CHEBI:18420"/>
    </ligand>
</feature>
<dbReference type="SUPFAM" id="SSF88723">
    <property type="entry name" value="PIN domain-like"/>
    <property type="match status" value="1"/>
</dbReference>
<feature type="domain" description="PIN" evidence="9">
    <location>
        <begin position="3"/>
        <end position="125"/>
    </location>
</feature>
<comment type="caution">
    <text evidence="10">The sequence shown here is derived from an EMBL/GenBank/DDBJ whole genome shotgun (WGS) entry which is preliminary data.</text>
</comment>
<sequence>MEIALDTNIFILAYDKKTPKGDIARKLLQKNKESNTRIFISVIVIEEFLVRIYKQELEKDILKYEDFITAGGFITVVEVNRQIARTAAKLRAEYSSLRTPDAIHLATAIVSGAKLFITTDKRIPKNIKGLKVIVLSKTN</sequence>
<dbReference type="InterPro" id="IPR002716">
    <property type="entry name" value="PIN_dom"/>
</dbReference>
<dbReference type="InterPro" id="IPR029060">
    <property type="entry name" value="PIN-like_dom_sf"/>
</dbReference>
<accession>A0A1F5JCQ4</accession>
<dbReference type="GO" id="GO:0016787">
    <property type="term" value="F:hydrolase activity"/>
    <property type="evidence" value="ECO:0007669"/>
    <property type="project" value="UniProtKB-KW"/>
</dbReference>
<dbReference type="InterPro" id="IPR050556">
    <property type="entry name" value="Type_II_TA_system_RNase"/>
</dbReference>
<keyword evidence="3 8" id="KW-0540">Nuclease</keyword>
<dbReference type="GO" id="GO:0004540">
    <property type="term" value="F:RNA nuclease activity"/>
    <property type="evidence" value="ECO:0007669"/>
    <property type="project" value="InterPro"/>
</dbReference>
<evidence type="ECO:0000256" key="1">
    <source>
        <dbReference type="ARBA" id="ARBA00001946"/>
    </source>
</evidence>
<comment type="function">
    <text evidence="8">Toxic component of a toxin-antitoxin (TA) system. An RNase.</text>
</comment>
<evidence type="ECO:0000313" key="11">
    <source>
        <dbReference type="Proteomes" id="UP000177042"/>
    </source>
</evidence>
<evidence type="ECO:0000256" key="5">
    <source>
        <dbReference type="ARBA" id="ARBA00022801"/>
    </source>
</evidence>
<dbReference type="GO" id="GO:0000287">
    <property type="term" value="F:magnesium ion binding"/>
    <property type="evidence" value="ECO:0007669"/>
    <property type="project" value="UniProtKB-UniRule"/>
</dbReference>
<evidence type="ECO:0000256" key="3">
    <source>
        <dbReference type="ARBA" id="ARBA00022722"/>
    </source>
</evidence>
<dbReference type="PANTHER" id="PTHR33653:SF1">
    <property type="entry name" value="RIBONUCLEASE VAPC2"/>
    <property type="match status" value="1"/>
</dbReference>
<evidence type="ECO:0000259" key="9">
    <source>
        <dbReference type="Pfam" id="PF01850"/>
    </source>
</evidence>
<evidence type="ECO:0000256" key="4">
    <source>
        <dbReference type="ARBA" id="ARBA00022723"/>
    </source>
</evidence>
<organism evidence="10 11">
    <name type="scientific">Candidatus Daviesbacteria bacterium RIFCSPHIGHO2_02_FULL_39_12</name>
    <dbReference type="NCBI Taxonomy" id="1797770"/>
    <lineage>
        <taxon>Bacteria</taxon>
        <taxon>Candidatus Daviesiibacteriota</taxon>
    </lineage>
</organism>
<dbReference type="InterPro" id="IPR022907">
    <property type="entry name" value="VapC_family"/>
</dbReference>
<protein>
    <recommendedName>
        <fullName evidence="8">Ribonuclease VapC</fullName>
        <shortName evidence="8">RNase VapC</shortName>
        <ecNumber evidence="8">3.1.-.-</ecNumber>
    </recommendedName>
    <alternativeName>
        <fullName evidence="8">Toxin VapC</fullName>
    </alternativeName>
</protein>
<evidence type="ECO:0000256" key="7">
    <source>
        <dbReference type="ARBA" id="ARBA00038093"/>
    </source>
</evidence>
<feature type="binding site" evidence="8">
    <location>
        <position position="101"/>
    </location>
    <ligand>
        <name>Mg(2+)</name>
        <dbReference type="ChEBI" id="CHEBI:18420"/>
    </ligand>
</feature>
<comment type="cofactor">
    <cofactor evidence="1 8">
        <name>Mg(2+)</name>
        <dbReference type="ChEBI" id="CHEBI:18420"/>
    </cofactor>
</comment>
<keyword evidence="5 8" id="KW-0378">Hydrolase</keyword>
<dbReference type="Pfam" id="PF01850">
    <property type="entry name" value="PIN"/>
    <property type="match status" value="1"/>
</dbReference>
<comment type="similarity">
    <text evidence="7 8">Belongs to the PINc/VapC protein family.</text>
</comment>
<dbReference type="EC" id="3.1.-.-" evidence="8"/>
<keyword evidence="8" id="KW-0800">Toxin</keyword>
<dbReference type="AlphaFoldDB" id="A0A1F5JCQ4"/>
<dbReference type="PANTHER" id="PTHR33653">
    <property type="entry name" value="RIBONUCLEASE VAPC2"/>
    <property type="match status" value="1"/>
</dbReference>
<evidence type="ECO:0000313" key="10">
    <source>
        <dbReference type="EMBL" id="OGE26406.1"/>
    </source>
</evidence>
<dbReference type="HAMAP" id="MF_00265">
    <property type="entry name" value="VapC_Nob1"/>
    <property type="match status" value="1"/>
</dbReference>
<reference evidence="10 11" key="1">
    <citation type="journal article" date="2016" name="Nat. Commun.">
        <title>Thousands of microbial genomes shed light on interconnected biogeochemical processes in an aquifer system.</title>
        <authorList>
            <person name="Anantharaman K."/>
            <person name="Brown C.T."/>
            <person name="Hug L.A."/>
            <person name="Sharon I."/>
            <person name="Castelle C.J."/>
            <person name="Probst A.J."/>
            <person name="Thomas B.C."/>
            <person name="Singh A."/>
            <person name="Wilkins M.J."/>
            <person name="Karaoz U."/>
            <person name="Brodie E.L."/>
            <person name="Williams K.H."/>
            <person name="Hubbard S.S."/>
            <person name="Banfield J.F."/>
        </authorList>
    </citation>
    <scope>NUCLEOTIDE SEQUENCE [LARGE SCALE GENOMIC DNA]</scope>
</reference>
<evidence type="ECO:0000256" key="6">
    <source>
        <dbReference type="ARBA" id="ARBA00022842"/>
    </source>
</evidence>
<keyword evidence="4 8" id="KW-0479">Metal-binding</keyword>
<keyword evidence="6 8" id="KW-0460">Magnesium</keyword>
<dbReference type="EMBL" id="MFCX01000011">
    <property type="protein sequence ID" value="OGE26406.1"/>
    <property type="molecule type" value="Genomic_DNA"/>
</dbReference>
<proteinExistence type="inferred from homology"/>
<name>A0A1F5JCQ4_9BACT</name>
<dbReference type="Gene3D" id="3.40.50.1010">
    <property type="entry name" value="5'-nuclease"/>
    <property type="match status" value="1"/>
</dbReference>